<dbReference type="SUPFAM" id="SSF47413">
    <property type="entry name" value="lambda repressor-like DNA-binding domains"/>
    <property type="match status" value="1"/>
</dbReference>
<dbReference type="PROSITE" id="PS50932">
    <property type="entry name" value="HTH_LACI_2"/>
    <property type="match status" value="1"/>
</dbReference>
<evidence type="ECO:0000259" key="4">
    <source>
        <dbReference type="PROSITE" id="PS50932"/>
    </source>
</evidence>
<dbReference type="Pfam" id="PF00356">
    <property type="entry name" value="LacI"/>
    <property type="match status" value="1"/>
</dbReference>
<dbReference type="CDD" id="cd01392">
    <property type="entry name" value="HTH_LacI"/>
    <property type="match status" value="1"/>
</dbReference>
<keyword evidence="2" id="KW-0238">DNA-binding</keyword>
<evidence type="ECO:0000313" key="6">
    <source>
        <dbReference type="Proteomes" id="UP000317747"/>
    </source>
</evidence>
<dbReference type="InterPro" id="IPR046335">
    <property type="entry name" value="LacI/GalR-like_sensor"/>
</dbReference>
<dbReference type="InterPro" id="IPR028082">
    <property type="entry name" value="Peripla_BP_I"/>
</dbReference>
<keyword evidence="3" id="KW-0804">Transcription</keyword>
<gene>
    <name evidence="5" type="ORF">FJW01_01585</name>
</gene>
<evidence type="ECO:0000313" key="5">
    <source>
        <dbReference type="EMBL" id="TPV48551.1"/>
    </source>
</evidence>
<evidence type="ECO:0000256" key="2">
    <source>
        <dbReference type="ARBA" id="ARBA00023125"/>
    </source>
</evidence>
<keyword evidence="1" id="KW-0805">Transcription regulation</keyword>
<evidence type="ECO:0000256" key="1">
    <source>
        <dbReference type="ARBA" id="ARBA00023015"/>
    </source>
</evidence>
<accession>A0A506QQI4</accession>
<dbReference type="PANTHER" id="PTHR30146:SF67">
    <property type="entry name" value="HTH-TYPE TRANSCRIPTIONAL REGULATOR ASCG"/>
    <property type="match status" value="1"/>
</dbReference>
<dbReference type="EMBL" id="VHJA01000020">
    <property type="protein sequence ID" value="TPV48551.1"/>
    <property type="molecule type" value="Genomic_DNA"/>
</dbReference>
<feature type="domain" description="HTH lacI-type" evidence="4">
    <location>
        <begin position="2"/>
        <end position="56"/>
    </location>
</feature>
<comment type="caution">
    <text evidence="5">The sequence shown here is derived from an EMBL/GenBank/DDBJ whole genome shotgun (WGS) entry which is preliminary data.</text>
</comment>
<keyword evidence="6" id="KW-1185">Reference proteome</keyword>
<dbReference type="InterPro" id="IPR000843">
    <property type="entry name" value="HTH_LacI"/>
</dbReference>
<dbReference type="AlphaFoldDB" id="A0A506QQI4"/>
<dbReference type="Gene3D" id="1.10.260.40">
    <property type="entry name" value="lambda repressor-like DNA-binding domains"/>
    <property type="match status" value="1"/>
</dbReference>
<dbReference type="SUPFAM" id="SSF53822">
    <property type="entry name" value="Periplasmic binding protein-like I"/>
    <property type="match status" value="1"/>
</dbReference>
<dbReference type="PROSITE" id="PS00356">
    <property type="entry name" value="HTH_LACI_1"/>
    <property type="match status" value="1"/>
</dbReference>
<sequence>MVTILDVARLARVSKATVSRALSGKVFVREEVKARILQAVAETGYRPNRLARNLSNNTTHSVGLVITNGLYNGPFFSGMVYQAATLSEKHNRQLVLADGKHSAQDERNAIGLLLELRCEAIMIYPKYLSVSELDEIIDENQTPIVVINRELIRNRTRCVFTDHRRSSEEMMAHLLAQGHTRIAFVRGSRGSPTGEQRLAGYRDALKKAGICLDPQLEVQGAWSTESGYAAGRELLARNVAFTCVLAANDDMAIGLAKAFQEAGKSVPEAISLAGFDDAVIGKYYTPSLTTVHVPIDEMIRDAMEIVLRPEERALFSHQGTLVHRDSVARLAETR</sequence>
<dbReference type="Pfam" id="PF13377">
    <property type="entry name" value="Peripla_BP_3"/>
    <property type="match status" value="1"/>
</dbReference>
<dbReference type="GO" id="GO:0003700">
    <property type="term" value="F:DNA-binding transcription factor activity"/>
    <property type="evidence" value="ECO:0007669"/>
    <property type="project" value="TreeGrafter"/>
</dbReference>
<dbReference type="SMART" id="SM00354">
    <property type="entry name" value="HTH_LACI"/>
    <property type="match status" value="1"/>
</dbReference>
<evidence type="ECO:0000256" key="3">
    <source>
        <dbReference type="ARBA" id="ARBA00023163"/>
    </source>
</evidence>
<dbReference type="OrthoDB" id="9798934at2"/>
<dbReference type="Gene3D" id="3.40.50.2300">
    <property type="match status" value="2"/>
</dbReference>
<reference evidence="5 6" key="1">
    <citation type="submission" date="2019-06" db="EMBL/GenBank/DDBJ databases">
        <title>Taxogenomics and systematics of the genus Pantoea.</title>
        <authorList>
            <person name="Tambong J.T."/>
        </authorList>
    </citation>
    <scope>NUCLEOTIDE SEQUENCE [LARGE SCALE GENOMIC DNA]</scope>
    <source>
        <strain evidence="5 6">LMG 24200</strain>
    </source>
</reference>
<organism evidence="5 6">
    <name type="scientific">Pantoea deleyi</name>
    <dbReference type="NCBI Taxonomy" id="470932"/>
    <lineage>
        <taxon>Bacteria</taxon>
        <taxon>Pseudomonadati</taxon>
        <taxon>Pseudomonadota</taxon>
        <taxon>Gammaproteobacteria</taxon>
        <taxon>Enterobacterales</taxon>
        <taxon>Erwiniaceae</taxon>
        <taxon>Pantoea</taxon>
    </lineage>
</organism>
<proteinExistence type="predicted"/>
<dbReference type="PANTHER" id="PTHR30146">
    <property type="entry name" value="LACI-RELATED TRANSCRIPTIONAL REPRESSOR"/>
    <property type="match status" value="1"/>
</dbReference>
<dbReference type="Proteomes" id="UP000317747">
    <property type="component" value="Unassembled WGS sequence"/>
</dbReference>
<protein>
    <submittedName>
        <fullName evidence="5">LacI family transcriptional regulator</fullName>
    </submittedName>
</protein>
<dbReference type="InterPro" id="IPR010982">
    <property type="entry name" value="Lambda_DNA-bd_dom_sf"/>
</dbReference>
<name>A0A506QQI4_9GAMM</name>
<dbReference type="RefSeq" id="WP_128085055.1">
    <property type="nucleotide sequence ID" value="NZ_CP071405.1"/>
</dbReference>
<dbReference type="GO" id="GO:0000976">
    <property type="term" value="F:transcription cis-regulatory region binding"/>
    <property type="evidence" value="ECO:0007669"/>
    <property type="project" value="TreeGrafter"/>
</dbReference>